<keyword evidence="3" id="KW-0809">Transit peptide</keyword>
<dbReference type="InterPro" id="IPR010591">
    <property type="entry name" value="ATP11"/>
</dbReference>
<sequence length="201" mass="22779">MLKIMHGCARLQAQNARHMSGFSALAPRNLDSILKLDTVRHASPEQVASLWDKYHSGRGLVGTIISKGQFDTIQYRAKSCPFFVLPLQQLDGYTSFFLQAQVPHFLFTGLEDYKIRGTNASPYMTVAHYTELSESKGLVLVRGDIVFPGKLTDTQARRLIELSHSFFLQDSRFKLMEQFNKESAEFEFEDVLKELNISVGP</sequence>
<dbReference type="PANTHER" id="PTHR13126">
    <property type="entry name" value="CHAPERONE ATP11"/>
    <property type="match status" value="1"/>
</dbReference>
<dbReference type="GO" id="GO:0033615">
    <property type="term" value="P:mitochondrial proton-transporting ATP synthase complex assembly"/>
    <property type="evidence" value="ECO:0007669"/>
    <property type="project" value="TreeGrafter"/>
</dbReference>
<reference evidence="5" key="1">
    <citation type="submission" date="2021-08" db="EMBL/GenBank/DDBJ databases">
        <title>WGS assembly of Ceratopteris richardii.</title>
        <authorList>
            <person name="Marchant D.B."/>
            <person name="Chen G."/>
            <person name="Jenkins J."/>
            <person name="Shu S."/>
            <person name="Leebens-Mack J."/>
            <person name="Grimwood J."/>
            <person name="Schmutz J."/>
            <person name="Soltis P."/>
            <person name="Soltis D."/>
            <person name="Chen Z.-H."/>
        </authorList>
    </citation>
    <scope>NUCLEOTIDE SEQUENCE</scope>
    <source>
        <strain evidence="5">Whitten #5841</strain>
        <tissue evidence="5">Leaf</tissue>
    </source>
</reference>
<dbReference type="PANTHER" id="PTHR13126:SF0">
    <property type="entry name" value="ATP SYNTHASE MITOCHONDRIAL F1 COMPLEX ASSEMBLY FACTOR 1"/>
    <property type="match status" value="1"/>
</dbReference>
<comment type="subcellular location">
    <subcellularLocation>
        <location evidence="1">Mitochondrion</location>
    </subcellularLocation>
</comment>
<comment type="similarity">
    <text evidence="2">Belongs to the ATP11 family.</text>
</comment>
<protein>
    <recommendedName>
        <fullName evidence="7">ATP synthase mitochondrial F1 complex assembly factor 1</fullName>
    </recommendedName>
</protein>
<gene>
    <name evidence="5" type="ORF">KP509_04G010300</name>
</gene>
<organism evidence="5 6">
    <name type="scientific">Ceratopteris richardii</name>
    <name type="common">Triangle waterfern</name>
    <dbReference type="NCBI Taxonomy" id="49495"/>
    <lineage>
        <taxon>Eukaryota</taxon>
        <taxon>Viridiplantae</taxon>
        <taxon>Streptophyta</taxon>
        <taxon>Embryophyta</taxon>
        <taxon>Tracheophyta</taxon>
        <taxon>Polypodiopsida</taxon>
        <taxon>Polypodiidae</taxon>
        <taxon>Polypodiales</taxon>
        <taxon>Pteridineae</taxon>
        <taxon>Pteridaceae</taxon>
        <taxon>Parkerioideae</taxon>
        <taxon>Ceratopteris</taxon>
    </lineage>
</organism>
<accession>A0A8T2UUI8</accession>
<evidence type="ECO:0000256" key="2">
    <source>
        <dbReference type="ARBA" id="ARBA00009116"/>
    </source>
</evidence>
<dbReference type="EMBL" id="CM035409">
    <property type="protein sequence ID" value="KAH7438330.1"/>
    <property type="molecule type" value="Genomic_DNA"/>
</dbReference>
<proteinExistence type="inferred from homology"/>
<dbReference type="AlphaFoldDB" id="A0A8T2UUI8"/>
<dbReference type="OrthoDB" id="16535at2759"/>
<dbReference type="Proteomes" id="UP000825935">
    <property type="component" value="Chromosome 4"/>
</dbReference>
<evidence type="ECO:0008006" key="7">
    <source>
        <dbReference type="Google" id="ProtNLM"/>
    </source>
</evidence>
<evidence type="ECO:0000256" key="1">
    <source>
        <dbReference type="ARBA" id="ARBA00004173"/>
    </source>
</evidence>
<evidence type="ECO:0000256" key="3">
    <source>
        <dbReference type="ARBA" id="ARBA00022946"/>
    </source>
</evidence>
<evidence type="ECO:0000313" key="5">
    <source>
        <dbReference type="EMBL" id="KAH7438330.1"/>
    </source>
</evidence>
<comment type="caution">
    <text evidence="5">The sequence shown here is derived from an EMBL/GenBank/DDBJ whole genome shotgun (WGS) entry which is preliminary data.</text>
</comment>
<evidence type="ECO:0000256" key="4">
    <source>
        <dbReference type="ARBA" id="ARBA00023128"/>
    </source>
</evidence>
<evidence type="ECO:0000313" key="6">
    <source>
        <dbReference type="Proteomes" id="UP000825935"/>
    </source>
</evidence>
<dbReference type="Pfam" id="PF06644">
    <property type="entry name" value="ATP11"/>
    <property type="match status" value="1"/>
</dbReference>
<dbReference type="OMA" id="RCEIKDE"/>
<name>A0A8T2UUI8_CERRI</name>
<keyword evidence="4" id="KW-0496">Mitochondrion</keyword>
<keyword evidence="6" id="KW-1185">Reference proteome</keyword>
<dbReference type="GO" id="GO:0005739">
    <property type="term" value="C:mitochondrion"/>
    <property type="evidence" value="ECO:0007669"/>
    <property type="project" value="UniProtKB-SubCell"/>
</dbReference>